<dbReference type="GO" id="GO:0003677">
    <property type="term" value="F:DNA binding"/>
    <property type="evidence" value="ECO:0007669"/>
    <property type="project" value="UniProtKB-KW"/>
</dbReference>
<keyword evidence="2" id="KW-1185">Reference proteome</keyword>
<evidence type="ECO:0000313" key="1">
    <source>
        <dbReference type="EMBL" id="MDQ0272198.1"/>
    </source>
</evidence>
<proteinExistence type="predicted"/>
<organism evidence="1 2">
    <name type="scientific">Cytobacillus purgationiresistens</name>
    <dbReference type="NCBI Taxonomy" id="863449"/>
    <lineage>
        <taxon>Bacteria</taxon>
        <taxon>Bacillati</taxon>
        <taxon>Bacillota</taxon>
        <taxon>Bacilli</taxon>
        <taxon>Bacillales</taxon>
        <taxon>Bacillaceae</taxon>
        <taxon>Cytobacillus</taxon>
    </lineage>
</organism>
<dbReference type="Proteomes" id="UP001238088">
    <property type="component" value="Unassembled WGS sequence"/>
</dbReference>
<protein>
    <submittedName>
        <fullName evidence="1">DNA-binding FadR family transcriptional regulator</fullName>
    </submittedName>
</protein>
<reference evidence="1 2" key="1">
    <citation type="submission" date="2023-07" db="EMBL/GenBank/DDBJ databases">
        <title>Genomic Encyclopedia of Type Strains, Phase IV (KMG-IV): sequencing the most valuable type-strain genomes for metagenomic binning, comparative biology and taxonomic classification.</title>
        <authorList>
            <person name="Goeker M."/>
        </authorList>
    </citation>
    <scope>NUCLEOTIDE SEQUENCE [LARGE SCALE GENOMIC DNA]</scope>
    <source>
        <strain evidence="1 2">DSM 23494</strain>
    </source>
</reference>
<evidence type="ECO:0000313" key="2">
    <source>
        <dbReference type="Proteomes" id="UP001238088"/>
    </source>
</evidence>
<name>A0ABU0ALQ0_9BACI</name>
<accession>A0ABU0ALQ0</accession>
<sequence length="31" mass="3319">MRQIVESGTVELAAMPRNEGDIIKMGGSART</sequence>
<comment type="caution">
    <text evidence="1">The sequence shown here is derived from an EMBL/GenBank/DDBJ whole genome shotgun (WGS) entry which is preliminary data.</text>
</comment>
<dbReference type="EMBL" id="JAUSUB010000021">
    <property type="protein sequence ID" value="MDQ0272198.1"/>
    <property type="molecule type" value="Genomic_DNA"/>
</dbReference>
<keyword evidence="1" id="KW-0238">DNA-binding</keyword>
<gene>
    <name evidence="1" type="ORF">J2S17_004090</name>
</gene>